<dbReference type="Gene3D" id="3.90.650.10">
    <property type="entry name" value="PurM-like C-terminal domain"/>
    <property type="match status" value="2"/>
</dbReference>
<organism evidence="9">
    <name type="scientific">Baileyella intestinalis</name>
    <dbReference type="NCBI Taxonomy" id="2606709"/>
    <lineage>
        <taxon>Bacteria</taxon>
        <taxon>Bacillati</taxon>
        <taxon>Bacillota</taxon>
        <taxon>Clostridia</taxon>
        <taxon>Peptostreptococcales</taxon>
        <taxon>Anaerovoracaceae</taxon>
        <taxon>Baileyella</taxon>
    </lineage>
</organism>
<dbReference type="EC" id="6.3.5.3" evidence="9"/>
<dbReference type="CDD" id="cd02204">
    <property type="entry name" value="PurL_repeat2"/>
    <property type="match status" value="1"/>
</dbReference>
<dbReference type="InterPro" id="IPR010141">
    <property type="entry name" value="FGAM_synthase"/>
</dbReference>
<dbReference type="SUPFAM" id="SSF55326">
    <property type="entry name" value="PurM N-terminal domain-like"/>
    <property type="match status" value="2"/>
</dbReference>
<keyword evidence="6" id="KW-0460">Magnesium</keyword>
<evidence type="ECO:0000313" key="9">
    <source>
        <dbReference type="EMBL" id="MST68652.1"/>
    </source>
</evidence>
<reference evidence="9" key="1">
    <citation type="submission" date="2019-09" db="EMBL/GenBank/DDBJ databases">
        <title>In-depth cultivation of the pig gut microbiome towards novel bacterial diversity and tailored functional studies.</title>
        <authorList>
            <person name="Wylensek D."/>
            <person name="Hitch T.C.A."/>
            <person name="Clavel T."/>
        </authorList>
    </citation>
    <scope>NUCLEOTIDE SEQUENCE</scope>
    <source>
        <strain evidence="9">RF-744-FAT-WT-3</strain>
    </source>
</reference>
<dbReference type="SUPFAM" id="SSF52317">
    <property type="entry name" value="Class I glutamine amidotransferase-like"/>
    <property type="match status" value="1"/>
</dbReference>
<protein>
    <submittedName>
        <fullName evidence="9">Phosphoribosylformylglycinamidine synthase</fullName>
        <ecNumber evidence="9">6.3.5.3</ecNumber>
    </submittedName>
</protein>
<dbReference type="Pfam" id="PF13507">
    <property type="entry name" value="GATase_5"/>
    <property type="match status" value="1"/>
</dbReference>
<evidence type="ECO:0000256" key="5">
    <source>
        <dbReference type="ARBA" id="ARBA00022840"/>
    </source>
</evidence>
<dbReference type="AlphaFoldDB" id="A0A6A8M5N2"/>
<keyword evidence="3" id="KW-0547">Nucleotide-binding</keyword>
<dbReference type="GO" id="GO:0004642">
    <property type="term" value="F:phosphoribosylformylglycinamidine synthase activity"/>
    <property type="evidence" value="ECO:0007669"/>
    <property type="project" value="UniProtKB-EC"/>
</dbReference>
<dbReference type="SMART" id="SM01211">
    <property type="entry name" value="GATase_5"/>
    <property type="match status" value="1"/>
</dbReference>
<dbReference type="PROSITE" id="PS51273">
    <property type="entry name" value="GATASE_TYPE_1"/>
    <property type="match status" value="1"/>
</dbReference>
<dbReference type="Gene3D" id="3.30.1330.10">
    <property type="entry name" value="PurM-like, N-terminal domain"/>
    <property type="match status" value="2"/>
</dbReference>
<feature type="domain" description="PurM-like C-terminal" evidence="7">
    <location>
        <begin position="430"/>
        <end position="580"/>
    </location>
</feature>
<dbReference type="InterPro" id="IPR010918">
    <property type="entry name" value="PurM-like_C_dom"/>
</dbReference>
<dbReference type="CDD" id="cd01740">
    <property type="entry name" value="GATase1_FGAR_AT"/>
    <property type="match status" value="1"/>
</dbReference>
<evidence type="ECO:0000259" key="8">
    <source>
        <dbReference type="Pfam" id="PF18072"/>
    </source>
</evidence>
<gene>
    <name evidence="9" type="ORF">FYJ66_03485</name>
</gene>
<name>A0A6A8M5N2_9FIRM</name>
<dbReference type="EMBL" id="VUNB01000003">
    <property type="protein sequence ID" value="MST68652.1"/>
    <property type="molecule type" value="Genomic_DNA"/>
</dbReference>
<dbReference type="Pfam" id="PF02769">
    <property type="entry name" value="AIRS_C"/>
    <property type="match status" value="1"/>
</dbReference>
<keyword evidence="5" id="KW-0067">ATP-binding</keyword>
<dbReference type="Gene3D" id="3.40.50.880">
    <property type="match status" value="1"/>
</dbReference>
<evidence type="ECO:0000256" key="4">
    <source>
        <dbReference type="ARBA" id="ARBA00022755"/>
    </source>
</evidence>
<keyword evidence="2" id="KW-0479">Metal-binding</keyword>
<evidence type="ECO:0000256" key="3">
    <source>
        <dbReference type="ARBA" id="ARBA00022741"/>
    </source>
</evidence>
<dbReference type="GO" id="GO:0046872">
    <property type="term" value="F:metal ion binding"/>
    <property type="evidence" value="ECO:0007669"/>
    <property type="project" value="UniProtKB-KW"/>
</dbReference>
<sequence>MVRVLYVEKKPEFASKSEELLKEIQEVLQISGVERVRILNRYLVEDLSDEAFQEAENTIFSEPPVDLVYDSLDPGEGRVIAVEYLPGQFDQRASSAEECLRFIAADEKPSVKSAVIYVIYGDITEEEEGKIKSHLINPVEAREASLEIPETLKTVYPEPEKVAVLFGFTKYDEKKLETFRQDKGLAMDLADLVMCRDYFKSVDRDPTIAEIKVIDTYWSDHCRHTTFNTTIRDVTFKDPVINQTFRDYLDKRKELGVRKPVSLMNIATLAVKALREQGKLEHLVQSEEINACTVDFKADVDGEEQDWVLLFKNETHNHPTEIEPFGGAATCIGGAIRDPLSGRSYVYAAMRVTGAGDPLVPASETRKGKLPQRKIVTTAAAGYSSYGNQIGLTTGLVDEIYHPGYVAKRMEVGAVIGAAPAENIRRERPEPGDVVILLGGRTGRDGIGGATGSSKSHSAESLEECGAEVQKGNAPEERKIQRLFRNPEASKLIKRCNDFGAGGVSVAIGELADGLDICLDKVPKKYDGLDGTELAISESQERMAVVVAPEDAEKFEKLAESENLESTVVATVTEKPYLTMTFRDQKIVDISREFLDTNGAEKHEDAVVEASQDYSKEIPQDFGRGMRELVADLNVCSKRGLSERFDSTIGGGTVLMPFGGIYQRTPVQAMVHKIPVPEGDTDTVSLMAYGFNPYISEKSPYHGAYLAVVESICKLLAEGAEYKDVYLSFQEYFEKLGDNEKSWGKALSAVLGAYRAQMELEAGAIGGKDSMSGTFEDIHVPPTLISFAVTTSKLDKIRSSEFKARGHRVVILKPEYGPDGLPLPESLKENFDALKDLFDQGLVAACRTPGYGGAGEAVYKMAIGNGIGFEFDPGITNEEVFGYNYGSFIIELEKETELGENFSNLGRTTGKAAIANLHEVINLEELDMLYEGKLETVYPFNTGKYPVPVREVIYRTRYQGGDHRPVEGKPKFLIPVFPGTNCEYDSARAVRGAGGDPEIFVINDLDPEHLKRSVEEFAEAIRNSQAIFIPGGFSGADEPDGSGKFITSFFRNKAISEEVTRLLNDRGGLVAGICNGFQALIKLGLLPYGEIAAQTENSPTLTFNDIGRHQSKLVRTRVCSTKSPWLRKAAVGQVLTVPISHGEGKFVATEDDIDYLIDNGQVLTQYVDLDNNPSMDIQYNPNGSAMAIEGILSPDGHVLGKMGHSERIGRGLYKNVPGEFDLKLFESAVEYFKAEF</sequence>
<dbReference type="FunFam" id="3.30.1330.10:FF:000013">
    <property type="entry name" value="Phosphoribosylformylglycinamidine synthase"/>
    <property type="match status" value="1"/>
</dbReference>
<dbReference type="GO" id="GO:0005737">
    <property type="term" value="C:cytoplasm"/>
    <property type="evidence" value="ECO:0007669"/>
    <property type="project" value="TreeGrafter"/>
</dbReference>
<dbReference type="NCBIfam" id="TIGR01857">
    <property type="entry name" value="FGAM-synthase"/>
    <property type="match status" value="1"/>
</dbReference>
<dbReference type="GO" id="GO:0006164">
    <property type="term" value="P:purine nucleotide biosynthetic process"/>
    <property type="evidence" value="ECO:0007669"/>
    <property type="project" value="UniProtKB-KW"/>
</dbReference>
<dbReference type="PANTHER" id="PTHR10099:SF1">
    <property type="entry name" value="PHOSPHORIBOSYLFORMYLGLYCINAMIDINE SYNTHASE"/>
    <property type="match status" value="1"/>
</dbReference>
<evidence type="ECO:0000256" key="6">
    <source>
        <dbReference type="ARBA" id="ARBA00022842"/>
    </source>
</evidence>
<keyword evidence="1 9" id="KW-0436">Ligase</keyword>
<dbReference type="CDD" id="cd02203">
    <property type="entry name" value="PurL_repeat1"/>
    <property type="match status" value="1"/>
</dbReference>
<dbReference type="InterPro" id="IPR029062">
    <property type="entry name" value="Class_I_gatase-like"/>
</dbReference>
<dbReference type="RefSeq" id="WP_154572133.1">
    <property type="nucleotide sequence ID" value="NZ_VUNB01000003.1"/>
</dbReference>
<accession>A0A6A8M5N2</accession>
<evidence type="ECO:0000259" key="7">
    <source>
        <dbReference type="Pfam" id="PF02769"/>
    </source>
</evidence>
<dbReference type="InterPro" id="IPR036676">
    <property type="entry name" value="PurM-like_C_sf"/>
</dbReference>
<dbReference type="InterPro" id="IPR041609">
    <property type="entry name" value="PurL_linker"/>
</dbReference>
<dbReference type="InterPro" id="IPR036921">
    <property type="entry name" value="PurM-like_N_sf"/>
</dbReference>
<feature type="domain" description="Phosphoribosylformylglycinamidine synthase linker" evidence="8">
    <location>
        <begin position="176"/>
        <end position="224"/>
    </location>
</feature>
<dbReference type="Pfam" id="PF18072">
    <property type="entry name" value="FGAR-AT_linker"/>
    <property type="match status" value="1"/>
</dbReference>
<dbReference type="SUPFAM" id="SSF56042">
    <property type="entry name" value="PurM C-terminal domain-like"/>
    <property type="match status" value="2"/>
</dbReference>
<keyword evidence="4" id="KW-0658">Purine biosynthesis</keyword>
<evidence type="ECO:0000256" key="2">
    <source>
        <dbReference type="ARBA" id="ARBA00022723"/>
    </source>
</evidence>
<dbReference type="PANTHER" id="PTHR10099">
    <property type="entry name" value="PHOSPHORIBOSYLFORMYLGLYCINAMIDINE SYNTHASE"/>
    <property type="match status" value="1"/>
</dbReference>
<comment type="caution">
    <text evidence="9">The sequence shown here is derived from an EMBL/GenBank/DDBJ whole genome shotgun (WGS) entry which is preliminary data.</text>
</comment>
<proteinExistence type="predicted"/>
<dbReference type="GO" id="GO:0005524">
    <property type="term" value="F:ATP binding"/>
    <property type="evidence" value="ECO:0007669"/>
    <property type="project" value="UniProtKB-KW"/>
</dbReference>
<evidence type="ECO:0000256" key="1">
    <source>
        <dbReference type="ARBA" id="ARBA00022598"/>
    </source>
</evidence>